<evidence type="ECO:0000256" key="5">
    <source>
        <dbReference type="SAM" id="MobiDB-lite"/>
    </source>
</evidence>
<dbReference type="PROSITE" id="PS50893">
    <property type="entry name" value="ABC_TRANSPORTER_2"/>
    <property type="match status" value="2"/>
</dbReference>
<dbReference type="Gene3D" id="3.40.50.300">
    <property type="entry name" value="P-loop containing nucleotide triphosphate hydrolases"/>
    <property type="match status" value="2"/>
</dbReference>
<dbReference type="Pfam" id="PF00005">
    <property type="entry name" value="ABC_tran"/>
    <property type="match status" value="2"/>
</dbReference>
<feature type="domain" description="ABC transporter" evidence="6">
    <location>
        <begin position="7"/>
        <end position="256"/>
    </location>
</feature>
<dbReference type="InterPro" id="IPR003593">
    <property type="entry name" value="AAA+_ATPase"/>
</dbReference>
<dbReference type="RefSeq" id="WP_277549792.1">
    <property type="nucleotide sequence ID" value="NZ_JARAMH010000001.1"/>
</dbReference>
<feature type="domain" description="ABC transporter" evidence="6">
    <location>
        <begin position="279"/>
        <end position="518"/>
    </location>
</feature>
<name>A0ABV9THH7_9MICC</name>
<dbReference type="Proteomes" id="UP001595797">
    <property type="component" value="Unassembled WGS sequence"/>
</dbReference>
<evidence type="ECO:0000256" key="2">
    <source>
        <dbReference type="ARBA" id="ARBA00022448"/>
    </source>
</evidence>
<evidence type="ECO:0000313" key="8">
    <source>
        <dbReference type="Proteomes" id="UP001595797"/>
    </source>
</evidence>
<dbReference type="InterPro" id="IPR050319">
    <property type="entry name" value="ABC_transp_ATP-bind"/>
</dbReference>
<evidence type="ECO:0000256" key="3">
    <source>
        <dbReference type="ARBA" id="ARBA00022741"/>
    </source>
</evidence>
<dbReference type="EMBL" id="JBHSIW010000007">
    <property type="protein sequence ID" value="MFC4903013.1"/>
    <property type="molecule type" value="Genomic_DNA"/>
</dbReference>
<keyword evidence="2" id="KW-0813">Transport</keyword>
<organism evidence="7 8">
    <name type="scientific">Kocuria oceani</name>
    <dbReference type="NCBI Taxonomy" id="988827"/>
    <lineage>
        <taxon>Bacteria</taxon>
        <taxon>Bacillati</taxon>
        <taxon>Actinomycetota</taxon>
        <taxon>Actinomycetes</taxon>
        <taxon>Micrococcales</taxon>
        <taxon>Micrococcaceae</taxon>
        <taxon>Kocuria</taxon>
    </lineage>
</organism>
<keyword evidence="4 7" id="KW-0067">ATP-binding</keyword>
<proteinExistence type="inferred from homology"/>
<keyword evidence="3" id="KW-0547">Nucleotide-binding</keyword>
<dbReference type="PANTHER" id="PTHR43776">
    <property type="entry name" value="TRANSPORT ATP-BINDING PROTEIN"/>
    <property type="match status" value="1"/>
</dbReference>
<protein>
    <submittedName>
        <fullName evidence="7">ATP-binding cassette domain-containing protein</fullName>
    </submittedName>
</protein>
<dbReference type="InterPro" id="IPR027417">
    <property type="entry name" value="P-loop_NTPase"/>
</dbReference>
<dbReference type="CDD" id="cd03257">
    <property type="entry name" value="ABC_NikE_OppD_transporters"/>
    <property type="match status" value="2"/>
</dbReference>
<keyword evidence="8" id="KW-1185">Reference proteome</keyword>
<feature type="region of interest" description="Disordered" evidence="5">
    <location>
        <begin position="1"/>
        <end position="21"/>
    </location>
</feature>
<comment type="similarity">
    <text evidence="1">Belongs to the ABC transporter superfamily.</text>
</comment>
<dbReference type="GO" id="GO:0005524">
    <property type="term" value="F:ATP binding"/>
    <property type="evidence" value="ECO:0007669"/>
    <property type="project" value="UniProtKB-KW"/>
</dbReference>
<evidence type="ECO:0000313" key="7">
    <source>
        <dbReference type="EMBL" id="MFC4903013.1"/>
    </source>
</evidence>
<dbReference type="InterPro" id="IPR003439">
    <property type="entry name" value="ABC_transporter-like_ATP-bd"/>
</dbReference>
<evidence type="ECO:0000259" key="6">
    <source>
        <dbReference type="PROSITE" id="PS50893"/>
    </source>
</evidence>
<dbReference type="PROSITE" id="PS00211">
    <property type="entry name" value="ABC_TRANSPORTER_1"/>
    <property type="match status" value="2"/>
</dbReference>
<gene>
    <name evidence="7" type="ORF">ACFPCS_05470</name>
</gene>
<dbReference type="PANTHER" id="PTHR43776:SF7">
    <property type="entry name" value="D,D-DIPEPTIDE TRANSPORT ATP-BINDING PROTEIN DDPF-RELATED"/>
    <property type="match status" value="1"/>
</dbReference>
<sequence>MPEGLSVEQLHVSRRGPSGAPRPVLSGVDLAVAPGEFVALVGASGSGKTMTAMSVLGLLPPQVQLDAGSIRLGGTDLARAGDAELDRVRGGRIGMLYQQPKRMFNPRRTILQHLREPLRLHGGLRGGAARERALELLSEVGFRDPESCARAHPHQLSGGMAQRAMVALALAGRPEVLLADEPTSALDTVLERQILELIDRERRDRGLGVLYISHNLATVSAYADRVVVLDAGRVVEAGPAGTVLNRPRSACTRALLEAAALTPADTPPPAAGTDAGAVLALERVTKTFGTGRRRGRPAVEQVTLELRDREILGVLGQSGSGKSTLARLAVGLEAPDAGRVTGAPGAPGSAGPVRTGVQLVFQEPHDSFDPRMRLRTSLEAPLRQHRDLPAEEREARLLDAVREVELDPELLERYPGQCSGGQLQRLTIARALLLEPTVLICDEATSALDAATQRTVLDLLLRLHRDRALSLIMISHDLGVIRYMSHRVAVLHHGTLVELAPTREFFAAPRHEHSRQLVAAALPRVCAILDHHTLPPEHRDVPA</sequence>
<dbReference type="SMART" id="SM00382">
    <property type="entry name" value="AAA"/>
    <property type="match status" value="2"/>
</dbReference>
<evidence type="ECO:0000256" key="4">
    <source>
        <dbReference type="ARBA" id="ARBA00022840"/>
    </source>
</evidence>
<dbReference type="InterPro" id="IPR017871">
    <property type="entry name" value="ABC_transporter-like_CS"/>
</dbReference>
<accession>A0ABV9THH7</accession>
<evidence type="ECO:0000256" key="1">
    <source>
        <dbReference type="ARBA" id="ARBA00005417"/>
    </source>
</evidence>
<reference evidence="8" key="1">
    <citation type="journal article" date="2019" name="Int. J. Syst. Evol. Microbiol.">
        <title>The Global Catalogue of Microorganisms (GCM) 10K type strain sequencing project: providing services to taxonomists for standard genome sequencing and annotation.</title>
        <authorList>
            <consortium name="The Broad Institute Genomics Platform"/>
            <consortium name="The Broad Institute Genome Sequencing Center for Infectious Disease"/>
            <person name="Wu L."/>
            <person name="Ma J."/>
        </authorList>
    </citation>
    <scope>NUCLEOTIDE SEQUENCE [LARGE SCALE GENOMIC DNA]</scope>
    <source>
        <strain evidence="8">CGMCC 4.6946</strain>
    </source>
</reference>
<comment type="caution">
    <text evidence="7">The sequence shown here is derived from an EMBL/GenBank/DDBJ whole genome shotgun (WGS) entry which is preliminary data.</text>
</comment>
<dbReference type="SUPFAM" id="SSF52540">
    <property type="entry name" value="P-loop containing nucleoside triphosphate hydrolases"/>
    <property type="match status" value="2"/>
</dbReference>